<organism evidence="2">
    <name type="scientific">Brassica napus</name>
    <name type="common">Rape</name>
    <dbReference type="NCBI Taxonomy" id="3708"/>
    <lineage>
        <taxon>Eukaryota</taxon>
        <taxon>Viridiplantae</taxon>
        <taxon>Streptophyta</taxon>
        <taxon>Embryophyta</taxon>
        <taxon>Tracheophyta</taxon>
        <taxon>Spermatophyta</taxon>
        <taxon>Magnoliopsida</taxon>
        <taxon>eudicotyledons</taxon>
        <taxon>Gunneridae</taxon>
        <taxon>Pentapetalae</taxon>
        <taxon>rosids</taxon>
        <taxon>malvids</taxon>
        <taxon>Brassicales</taxon>
        <taxon>Brassicaceae</taxon>
        <taxon>Brassiceae</taxon>
        <taxon>Brassica</taxon>
    </lineage>
</organism>
<sequence>MPTFIISSLCLKSSLSLEIHIFYVTIIIIHCFVSLLHAFPCLNSYCQKSELLLSESSAFAIIQISELKKKIWIFISLWLTATTHLCFLLLHGSPLHLMYTCLASH</sequence>
<reference evidence="2" key="1">
    <citation type="submission" date="2021-01" db="EMBL/GenBank/DDBJ databases">
        <authorList>
            <consortium name="Genoscope - CEA"/>
            <person name="William W."/>
        </authorList>
    </citation>
    <scope>NUCLEOTIDE SEQUENCE</scope>
</reference>
<dbReference type="Proteomes" id="UP001295469">
    <property type="component" value="Chromosome C09"/>
</dbReference>
<evidence type="ECO:0000256" key="1">
    <source>
        <dbReference type="SAM" id="Phobius"/>
    </source>
</evidence>
<gene>
    <name evidence="2" type="ORF">DARMORV10_C09P12280.1</name>
</gene>
<feature type="transmembrane region" description="Helical" evidence="1">
    <location>
        <begin position="71"/>
        <end position="90"/>
    </location>
</feature>
<accession>A0A816J0H8</accession>
<keyword evidence="1" id="KW-1133">Transmembrane helix</keyword>
<keyword evidence="1" id="KW-0472">Membrane</keyword>
<evidence type="ECO:0000313" key="2">
    <source>
        <dbReference type="EMBL" id="CAF1717247.1"/>
    </source>
</evidence>
<protein>
    <submittedName>
        <fullName evidence="2">(rape) hypothetical protein</fullName>
    </submittedName>
</protein>
<dbReference type="EMBL" id="HG994373">
    <property type="protein sequence ID" value="CAF1717247.1"/>
    <property type="molecule type" value="Genomic_DNA"/>
</dbReference>
<proteinExistence type="predicted"/>
<name>A0A816J0H8_BRANA</name>
<feature type="transmembrane region" description="Helical" evidence="1">
    <location>
        <begin position="20"/>
        <end position="39"/>
    </location>
</feature>
<keyword evidence="1" id="KW-0812">Transmembrane</keyword>
<dbReference type="AlphaFoldDB" id="A0A816J0H8"/>